<dbReference type="InterPro" id="IPR000873">
    <property type="entry name" value="AMP-dep_synth/lig_dom"/>
</dbReference>
<dbReference type="GO" id="GO:0044550">
    <property type="term" value="P:secondary metabolite biosynthetic process"/>
    <property type="evidence" value="ECO:0007669"/>
    <property type="project" value="TreeGrafter"/>
</dbReference>
<dbReference type="SMART" id="SM00823">
    <property type="entry name" value="PKS_PP"/>
    <property type="match status" value="1"/>
</dbReference>
<dbReference type="InterPro" id="IPR001242">
    <property type="entry name" value="Condensation_dom"/>
</dbReference>
<protein>
    <recommendedName>
        <fullName evidence="5">Carrier domain-containing protein</fullName>
    </recommendedName>
</protein>
<comment type="cofactor">
    <cofactor evidence="1">
        <name>pantetheine 4'-phosphate</name>
        <dbReference type="ChEBI" id="CHEBI:47942"/>
    </cofactor>
</comment>
<organism evidence="6 7">
    <name type="scientific">Bordetella genomosp. 9</name>
    <dbReference type="NCBI Taxonomy" id="1416803"/>
    <lineage>
        <taxon>Bacteria</taxon>
        <taxon>Pseudomonadati</taxon>
        <taxon>Pseudomonadota</taxon>
        <taxon>Betaproteobacteria</taxon>
        <taxon>Burkholderiales</taxon>
        <taxon>Alcaligenaceae</taxon>
        <taxon>Bordetella</taxon>
    </lineage>
</organism>
<dbReference type="GO" id="GO:0031177">
    <property type="term" value="F:phosphopantetheine binding"/>
    <property type="evidence" value="ECO:0007669"/>
    <property type="project" value="InterPro"/>
</dbReference>
<sequence length="1171" mass="123127">MDMHMPEAGPQGLAAGAATGLAMVVDHLPPSPEQRAIVAAGEARRARVALVELTGRLDTARLRKALDDVAARHDSLRHGYGRVPGYRGPRVLPEAGQGWRWEVRDQADAASASPIATWAADASQPRAALWHMAPDRALLAIAVPALAADDASMRILLRDLARCYAASGADAGDELPFAYAEYIEWRRELDEDADAPAARAYWTRYLAPHADTPGPALPTRLGAGRAGVAPASDGDDKAVLSPADGEGESLSVPAHADDEAARPPADGLRVAMDLGADVVSALRAAADRMNVALPVVMQAAWWSALGRLVGGWRFLGGWQHDCRRDYEMLAGAVGAYEKILPIAIDWESDEPFGRCVERLAATLARHVEAQEYWAVDAPTTAAHLEAGFQYVDEPELGNAALAWSPRNMPGPASGFAMALQVGMRGADARLTLAHHATHYPSWAMRALLEQYAALLGHVAREPDTAIGRLRVLDDAARQALLARRGEALDAGAETLPRQIAGWALRSPDAVAVRDADQALTYADLERRVATAARGLHRLGARRGGTVALRLPRDAVLVVAMLAAWRCGAAYLPMEPDWPDARCAAIVRAAAPDCVLVAGDDVMAGAAAWASGLPVASRAALGFGSDAVGHADVEPGNPRAGQRIGQPDRQLDGQPLGQPDGQPDDPSALDDVAYVLFTSGSTGEPKGVPIAHGQLLNYVAAATRAMDLGQSRRWALTGTVAADLGNTALFGALYNGGTLVIAGPDDMRDGAAFRRFLATQRVDGIKIVPSHLEALLDHEDAIVPARVVLGGEAASAALVRRIAGIAPDCRVYNHYGPTESTVGVMVHAVTLPAQEPSGSGAANASAADAGDTVGAAMLPLTRVLANCVVDVLDTGMEPTPVGGIGEVYLGGAQLCAGYIGPRGADAFLEDPHRPGQRLYRSGDLACVLRDGAIRLAGRADHQVKIRGHRIEPAEIEARLLALPDVRQAVVIATPSAAGAVLTACVVATVEAPVARASDDAARFAAWRRALADALPEPMIPSHFVRLAAFPRLANGKVDRQALAPLAPLARDAAGQGGGLAATPRDALETVVARRMAELLDRPALGVDDDFFSMGGHSLLVIKLVTRLRKALKVELPPGAVFDHPTAAALAEELRRRAADAAALDRIAEARVALDDMSPQERAALANRIEEQA</sequence>
<dbReference type="InterPro" id="IPR025110">
    <property type="entry name" value="AMP-bd_C"/>
</dbReference>
<keyword evidence="3" id="KW-0597">Phosphoprotein</keyword>
<dbReference type="Gene3D" id="3.30.559.10">
    <property type="entry name" value="Chloramphenicol acetyltransferase-like domain"/>
    <property type="match status" value="1"/>
</dbReference>
<dbReference type="GO" id="GO:0043041">
    <property type="term" value="P:amino acid activation for nonribosomal peptide biosynthetic process"/>
    <property type="evidence" value="ECO:0007669"/>
    <property type="project" value="TreeGrafter"/>
</dbReference>
<keyword evidence="7" id="KW-1185">Reference proteome</keyword>
<dbReference type="GO" id="GO:0003824">
    <property type="term" value="F:catalytic activity"/>
    <property type="evidence" value="ECO:0007669"/>
    <property type="project" value="InterPro"/>
</dbReference>
<dbReference type="FunFam" id="1.10.1200.10:FF:000016">
    <property type="entry name" value="Non-ribosomal peptide synthase"/>
    <property type="match status" value="1"/>
</dbReference>
<evidence type="ECO:0000313" key="6">
    <source>
        <dbReference type="EMBL" id="OZI23949.1"/>
    </source>
</evidence>
<dbReference type="AlphaFoldDB" id="A0A261RFZ8"/>
<dbReference type="InterPro" id="IPR029058">
    <property type="entry name" value="AB_hydrolase_fold"/>
</dbReference>
<proteinExistence type="predicted"/>
<dbReference type="InterPro" id="IPR009081">
    <property type="entry name" value="PP-bd_ACP"/>
</dbReference>
<evidence type="ECO:0000256" key="3">
    <source>
        <dbReference type="ARBA" id="ARBA00022553"/>
    </source>
</evidence>
<dbReference type="Gene3D" id="2.30.38.10">
    <property type="entry name" value="Luciferase, Domain 3"/>
    <property type="match status" value="1"/>
</dbReference>
<dbReference type="Gene3D" id="3.30.559.30">
    <property type="entry name" value="Nonribosomal peptide synthetase, condensation domain"/>
    <property type="match status" value="1"/>
</dbReference>
<gene>
    <name evidence="6" type="ORF">CAL26_11115</name>
</gene>
<dbReference type="PROSITE" id="PS00012">
    <property type="entry name" value="PHOSPHOPANTETHEINE"/>
    <property type="match status" value="1"/>
</dbReference>
<evidence type="ECO:0000256" key="1">
    <source>
        <dbReference type="ARBA" id="ARBA00001957"/>
    </source>
</evidence>
<dbReference type="Pfam" id="PF00501">
    <property type="entry name" value="AMP-binding"/>
    <property type="match status" value="1"/>
</dbReference>
<dbReference type="SUPFAM" id="SSF47336">
    <property type="entry name" value="ACP-like"/>
    <property type="match status" value="1"/>
</dbReference>
<evidence type="ECO:0000256" key="4">
    <source>
        <dbReference type="SAM" id="MobiDB-lite"/>
    </source>
</evidence>
<dbReference type="Pfam" id="PF13193">
    <property type="entry name" value="AMP-binding_C"/>
    <property type="match status" value="1"/>
</dbReference>
<dbReference type="Gene3D" id="3.30.300.30">
    <property type="match status" value="1"/>
</dbReference>
<evidence type="ECO:0000259" key="5">
    <source>
        <dbReference type="PROSITE" id="PS50075"/>
    </source>
</evidence>
<dbReference type="InterPro" id="IPR036736">
    <property type="entry name" value="ACP-like_sf"/>
</dbReference>
<accession>A0A261RFZ8</accession>
<dbReference type="GO" id="GO:0072330">
    <property type="term" value="P:monocarboxylic acid biosynthetic process"/>
    <property type="evidence" value="ECO:0007669"/>
    <property type="project" value="UniProtKB-ARBA"/>
</dbReference>
<dbReference type="Proteomes" id="UP000216857">
    <property type="component" value="Unassembled WGS sequence"/>
</dbReference>
<dbReference type="InterPro" id="IPR020806">
    <property type="entry name" value="PKS_PP-bd"/>
</dbReference>
<dbReference type="EMBL" id="NEVJ01000002">
    <property type="protein sequence ID" value="OZI23949.1"/>
    <property type="molecule type" value="Genomic_DNA"/>
</dbReference>
<dbReference type="PROSITE" id="PS00455">
    <property type="entry name" value="AMP_BINDING"/>
    <property type="match status" value="1"/>
</dbReference>
<dbReference type="InterPro" id="IPR023213">
    <property type="entry name" value="CAT-like_dom_sf"/>
</dbReference>
<dbReference type="Gene3D" id="3.40.50.1820">
    <property type="entry name" value="alpha/beta hydrolase"/>
    <property type="match status" value="1"/>
</dbReference>
<dbReference type="SUPFAM" id="SSF56801">
    <property type="entry name" value="Acetyl-CoA synthetase-like"/>
    <property type="match status" value="1"/>
</dbReference>
<dbReference type="Gene3D" id="3.40.50.980">
    <property type="match status" value="2"/>
</dbReference>
<reference evidence="6" key="1">
    <citation type="submission" date="2017-05" db="EMBL/GenBank/DDBJ databases">
        <title>Complete and WGS of Bordetella genogroups.</title>
        <authorList>
            <person name="Spilker T."/>
            <person name="Lipuma J."/>
        </authorList>
    </citation>
    <scope>NUCLEOTIDE SEQUENCE</scope>
    <source>
        <strain evidence="6">AU21707</strain>
    </source>
</reference>
<dbReference type="OrthoDB" id="8826085at2"/>
<feature type="compositionally biased region" description="Low complexity" evidence="4">
    <location>
        <begin position="651"/>
        <end position="665"/>
    </location>
</feature>
<dbReference type="GO" id="GO:0005737">
    <property type="term" value="C:cytoplasm"/>
    <property type="evidence" value="ECO:0007669"/>
    <property type="project" value="TreeGrafter"/>
</dbReference>
<dbReference type="CDD" id="cd05930">
    <property type="entry name" value="A_NRPS"/>
    <property type="match status" value="1"/>
</dbReference>
<dbReference type="PANTHER" id="PTHR45527:SF1">
    <property type="entry name" value="FATTY ACID SYNTHASE"/>
    <property type="match status" value="1"/>
</dbReference>
<dbReference type="InterPro" id="IPR020845">
    <property type="entry name" value="AMP-binding_CS"/>
</dbReference>
<dbReference type="Pfam" id="PF00550">
    <property type="entry name" value="PP-binding"/>
    <property type="match status" value="1"/>
</dbReference>
<dbReference type="InterPro" id="IPR006162">
    <property type="entry name" value="Ppantetheine_attach_site"/>
</dbReference>
<comment type="caution">
    <text evidence="6">The sequence shown here is derived from an EMBL/GenBank/DDBJ whole genome shotgun (WGS) entry which is preliminary data.</text>
</comment>
<feature type="region of interest" description="Disordered" evidence="4">
    <location>
        <begin position="629"/>
        <end position="667"/>
    </location>
</feature>
<dbReference type="Pfam" id="PF00668">
    <property type="entry name" value="Condensation"/>
    <property type="match status" value="2"/>
</dbReference>
<dbReference type="PANTHER" id="PTHR45527">
    <property type="entry name" value="NONRIBOSOMAL PEPTIDE SYNTHETASE"/>
    <property type="match status" value="1"/>
</dbReference>
<dbReference type="InterPro" id="IPR045851">
    <property type="entry name" value="AMP-bd_C_sf"/>
</dbReference>
<feature type="domain" description="Carrier" evidence="5">
    <location>
        <begin position="1061"/>
        <end position="1136"/>
    </location>
</feature>
<feature type="region of interest" description="Disordered" evidence="4">
    <location>
        <begin position="216"/>
        <end position="262"/>
    </location>
</feature>
<keyword evidence="2" id="KW-0596">Phosphopantetheine</keyword>
<name>A0A261RFZ8_9BORD</name>
<dbReference type="SUPFAM" id="SSF52777">
    <property type="entry name" value="CoA-dependent acyltransferases"/>
    <property type="match status" value="2"/>
</dbReference>
<dbReference type="PROSITE" id="PS50075">
    <property type="entry name" value="CARRIER"/>
    <property type="match status" value="1"/>
</dbReference>
<evidence type="ECO:0000313" key="7">
    <source>
        <dbReference type="Proteomes" id="UP000216857"/>
    </source>
</evidence>
<evidence type="ECO:0000256" key="2">
    <source>
        <dbReference type="ARBA" id="ARBA00022450"/>
    </source>
</evidence>